<dbReference type="Pfam" id="PF02321">
    <property type="entry name" value="OEP"/>
    <property type="match status" value="2"/>
</dbReference>
<comment type="subcellular location">
    <subcellularLocation>
        <location evidence="1">Cell outer membrane</location>
    </subcellularLocation>
</comment>
<comment type="similarity">
    <text evidence="2">Belongs to the outer membrane factor (OMF) (TC 1.B.17) family.</text>
</comment>
<dbReference type="GO" id="GO:0015288">
    <property type="term" value="F:porin activity"/>
    <property type="evidence" value="ECO:0007669"/>
    <property type="project" value="TreeGrafter"/>
</dbReference>
<protein>
    <submittedName>
        <fullName evidence="8">Outer membrane efflux protein</fullName>
    </submittedName>
</protein>
<evidence type="ECO:0000256" key="1">
    <source>
        <dbReference type="ARBA" id="ARBA00004442"/>
    </source>
</evidence>
<accession>A0A1W1VGB5</accession>
<evidence type="ECO:0000313" key="8">
    <source>
        <dbReference type="EMBL" id="SMB92398.1"/>
    </source>
</evidence>
<dbReference type="EMBL" id="FWWW01000058">
    <property type="protein sequence ID" value="SMB92398.1"/>
    <property type="molecule type" value="Genomic_DNA"/>
</dbReference>
<evidence type="ECO:0000256" key="6">
    <source>
        <dbReference type="ARBA" id="ARBA00023136"/>
    </source>
</evidence>
<evidence type="ECO:0000256" key="5">
    <source>
        <dbReference type="ARBA" id="ARBA00022692"/>
    </source>
</evidence>
<keyword evidence="3" id="KW-0813">Transport</keyword>
<organism evidence="8 9">
    <name type="scientific">Hymenobacter roseosalivarius DSM 11622</name>
    <dbReference type="NCBI Taxonomy" id="645990"/>
    <lineage>
        <taxon>Bacteria</taxon>
        <taxon>Pseudomonadati</taxon>
        <taxon>Bacteroidota</taxon>
        <taxon>Cytophagia</taxon>
        <taxon>Cytophagales</taxon>
        <taxon>Hymenobacteraceae</taxon>
        <taxon>Hymenobacter</taxon>
    </lineage>
</organism>
<gene>
    <name evidence="8" type="ORF">SAMN00120144_2149</name>
</gene>
<proteinExistence type="inferred from homology"/>
<dbReference type="GO" id="GO:0009279">
    <property type="term" value="C:cell outer membrane"/>
    <property type="evidence" value="ECO:0007669"/>
    <property type="project" value="UniProtKB-SubCell"/>
</dbReference>
<dbReference type="STRING" id="645990.SAMN00120144_2149"/>
<dbReference type="GO" id="GO:0015562">
    <property type="term" value="F:efflux transmembrane transporter activity"/>
    <property type="evidence" value="ECO:0007669"/>
    <property type="project" value="InterPro"/>
</dbReference>
<dbReference type="GO" id="GO:1990281">
    <property type="term" value="C:efflux pump complex"/>
    <property type="evidence" value="ECO:0007669"/>
    <property type="project" value="TreeGrafter"/>
</dbReference>
<keyword evidence="4" id="KW-1134">Transmembrane beta strand</keyword>
<evidence type="ECO:0000256" key="4">
    <source>
        <dbReference type="ARBA" id="ARBA00022452"/>
    </source>
</evidence>
<dbReference type="InterPro" id="IPR051906">
    <property type="entry name" value="TolC-like"/>
</dbReference>
<name>A0A1W1VGB5_9BACT</name>
<keyword evidence="5" id="KW-0812">Transmembrane</keyword>
<dbReference type="AlphaFoldDB" id="A0A1W1VGB5"/>
<dbReference type="InterPro" id="IPR003423">
    <property type="entry name" value="OMP_efflux"/>
</dbReference>
<keyword evidence="6" id="KW-0472">Membrane</keyword>
<dbReference type="SUPFAM" id="SSF56954">
    <property type="entry name" value="Outer membrane efflux proteins (OEP)"/>
    <property type="match status" value="1"/>
</dbReference>
<sequence length="442" mass="50187">MRSNGWAFLVFIVLLLIVRQGKGQQVLPYEDCVKRALQQNLLMKRALLDLEASTVRLKTQKADMLPRLNGSLRNNNSVGRSVDPLTNEFINRKFNSVSGSAGSSVYLFQGFKTANAIKAAKQEVEQNTDQLQALKNDITVDVALVYIRINYLLELIKSRQQQVESSADLVRLTRLKLKAGRVSESALYKLLSQQATEQLNLVNSQNELSLAYLDLRQILNAPPLDEILIKPLTYNSLAEIDFQAPIIEEVITAVEAQPALMAKQHNAARLYHQIAVIRADKYPSLQLTGSLGSNYSNTNEVFDFRRQFNNNMYYGTGLALTIPLFNSFRYNLLIRESRLRYQQSLLDSDIERNRLTKVVQQAIADAQAANQSWNAARKAEEFARKGYEADLLKYRYGTISVFELNQAKTTYVNAQTDLFRAKYELILRSKLVGFYQGRPLVL</sequence>
<evidence type="ECO:0000313" key="9">
    <source>
        <dbReference type="Proteomes" id="UP000192266"/>
    </source>
</evidence>
<dbReference type="Proteomes" id="UP000192266">
    <property type="component" value="Unassembled WGS sequence"/>
</dbReference>
<dbReference type="PANTHER" id="PTHR30026:SF20">
    <property type="entry name" value="OUTER MEMBRANE PROTEIN TOLC"/>
    <property type="match status" value="1"/>
</dbReference>
<evidence type="ECO:0000256" key="2">
    <source>
        <dbReference type="ARBA" id="ARBA00007613"/>
    </source>
</evidence>
<dbReference type="Gene3D" id="1.20.1600.10">
    <property type="entry name" value="Outer membrane efflux proteins (OEP)"/>
    <property type="match status" value="1"/>
</dbReference>
<evidence type="ECO:0000256" key="3">
    <source>
        <dbReference type="ARBA" id="ARBA00022448"/>
    </source>
</evidence>
<keyword evidence="9" id="KW-1185">Reference proteome</keyword>
<reference evidence="8 9" key="1">
    <citation type="submission" date="2017-04" db="EMBL/GenBank/DDBJ databases">
        <authorList>
            <person name="Afonso C.L."/>
            <person name="Miller P.J."/>
            <person name="Scott M.A."/>
            <person name="Spackman E."/>
            <person name="Goraichik I."/>
            <person name="Dimitrov K.M."/>
            <person name="Suarez D.L."/>
            <person name="Swayne D.E."/>
        </authorList>
    </citation>
    <scope>NUCLEOTIDE SEQUENCE [LARGE SCALE GENOMIC DNA]</scope>
    <source>
        <strain evidence="8 9">DSM 11622</strain>
    </source>
</reference>
<evidence type="ECO:0000256" key="7">
    <source>
        <dbReference type="ARBA" id="ARBA00023237"/>
    </source>
</evidence>
<keyword evidence="7" id="KW-0998">Cell outer membrane</keyword>
<dbReference type="PANTHER" id="PTHR30026">
    <property type="entry name" value="OUTER MEMBRANE PROTEIN TOLC"/>
    <property type="match status" value="1"/>
</dbReference>